<gene>
    <name evidence="1" type="ORF">SLEP1_g50607</name>
</gene>
<dbReference type="EMBL" id="BPVZ01000167">
    <property type="protein sequence ID" value="GKV43296.1"/>
    <property type="molecule type" value="Genomic_DNA"/>
</dbReference>
<name>A0AAV5M0K5_9ROSI</name>
<reference evidence="1 2" key="1">
    <citation type="journal article" date="2021" name="Commun. Biol.">
        <title>The genome of Shorea leprosula (Dipterocarpaceae) highlights the ecological relevance of drought in aseasonal tropical rainforests.</title>
        <authorList>
            <person name="Ng K.K.S."/>
            <person name="Kobayashi M.J."/>
            <person name="Fawcett J.A."/>
            <person name="Hatakeyama M."/>
            <person name="Paape T."/>
            <person name="Ng C.H."/>
            <person name="Ang C.C."/>
            <person name="Tnah L.H."/>
            <person name="Lee C.T."/>
            <person name="Nishiyama T."/>
            <person name="Sese J."/>
            <person name="O'Brien M.J."/>
            <person name="Copetti D."/>
            <person name="Mohd Noor M.I."/>
            <person name="Ong R.C."/>
            <person name="Putra M."/>
            <person name="Sireger I.Z."/>
            <person name="Indrioko S."/>
            <person name="Kosugi Y."/>
            <person name="Izuno A."/>
            <person name="Isagi Y."/>
            <person name="Lee S.L."/>
            <person name="Shimizu K.K."/>
        </authorList>
    </citation>
    <scope>NUCLEOTIDE SEQUENCE [LARGE SCALE GENOMIC DNA]</scope>
    <source>
        <strain evidence="1">214</strain>
    </source>
</reference>
<keyword evidence="2" id="KW-1185">Reference proteome</keyword>
<organism evidence="1 2">
    <name type="scientific">Rubroshorea leprosula</name>
    <dbReference type="NCBI Taxonomy" id="152421"/>
    <lineage>
        <taxon>Eukaryota</taxon>
        <taxon>Viridiplantae</taxon>
        <taxon>Streptophyta</taxon>
        <taxon>Embryophyta</taxon>
        <taxon>Tracheophyta</taxon>
        <taxon>Spermatophyta</taxon>
        <taxon>Magnoliopsida</taxon>
        <taxon>eudicotyledons</taxon>
        <taxon>Gunneridae</taxon>
        <taxon>Pentapetalae</taxon>
        <taxon>rosids</taxon>
        <taxon>malvids</taxon>
        <taxon>Malvales</taxon>
        <taxon>Dipterocarpaceae</taxon>
        <taxon>Rubroshorea</taxon>
    </lineage>
</organism>
<dbReference type="AlphaFoldDB" id="A0AAV5M0K5"/>
<accession>A0AAV5M0K5</accession>
<evidence type="ECO:0000313" key="1">
    <source>
        <dbReference type="EMBL" id="GKV43296.1"/>
    </source>
</evidence>
<protein>
    <submittedName>
        <fullName evidence="1">Uncharacterized protein</fullName>
    </submittedName>
</protein>
<proteinExistence type="predicted"/>
<sequence>MEAAPLCFNMKMIRRRRRKKYQRLRREDSDKENVKKGSWKNGVKISKETILATEPLRKCRDAYMKMMFYLAQHVQKLNNENVHLFKTIHKPYGCF</sequence>
<evidence type="ECO:0000313" key="2">
    <source>
        <dbReference type="Proteomes" id="UP001054252"/>
    </source>
</evidence>
<dbReference type="Proteomes" id="UP001054252">
    <property type="component" value="Unassembled WGS sequence"/>
</dbReference>
<comment type="caution">
    <text evidence="1">The sequence shown here is derived from an EMBL/GenBank/DDBJ whole genome shotgun (WGS) entry which is preliminary data.</text>
</comment>